<proteinExistence type="predicted"/>
<gene>
    <name evidence="1" type="ORF">C1SCF055_LOCUS6408</name>
</gene>
<reference evidence="2 3" key="2">
    <citation type="submission" date="2024-05" db="EMBL/GenBank/DDBJ databases">
        <authorList>
            <person name="Chen Y."/>
            <person name="Shah S."/>
            <person name="Dougan E. K."/>
            <person name="Thang M."/>
            <person name="Chan C."/>
        </authorList>
    </citation>
    <scope>NUCLEOTIDE SEQUENCE [LARGE SCALE GENOMIC DNA]</scope>
</reference>
<dbReference type="EMBL" id="CAMXCT020000404">
    <property type="protein sequence ID" value="CAL1131725.1"/>
    <property type="molecule type" value="Genomic_DNA"/>
</dbReference>
<sequence length="154" mass="17559">MCTRFLYTVLPSELYWGDETLTHINRFFAENLLELFENGILVETRGGQERVYFCVLGVKGDWPYLRKAMGLNCGYNCTRKCHLCNAEEWYDMSTTAPWRSDTPDECPTPFKDLGSPFFILPGLTSPTKICIDAAHTWHIGLPGCSGFTKFIILD</sequence>
<dbReference type="AlphaFoldDB" id="A0A9P1FL03"/>
<evidence type="ECO:0000313" key="3">
    <source>
        <dbReference type="Proteomes" id="UP001152797"/>
    </source>
</evidence>
<accession>A0A9P1FL03</accession>
<dbReference type="OrthoDB" id="444570at2759"/>
<organism evidence="1">
    <name type="scientific">Cladocopium goreaui</name>
    <dbReference type="NCBI Taxonomy" id="2562237"/>
    <lineage>
        <taxon>Eukaryota</taxon>
        <taxon>Sar</taxon>
        <taxon>Alveolata</taxon>
        <taxon>Dinophyceae</taxon>
        <taxon>Suessiales</taxon>
        <taxon>Symbiodiniaceae</taxon>
        <taxon>Cladocopium</taxon>
    </lineage>
</organism>
<comment type="caution">
    <text evidence="1">The sequence shown here is derived from an EMBL/GenBank/DDBJ whole genome shotgun (WGS) entry which is preliminary data.</text>
</comment>
<dbReference type="EMBL" id="CAMXCT030000404">
    <property type="protein sequence ID" value="CAL4765662.1"/>
    <property type="molecule type" value="Genomic_DNA"/>
</dbReference>
<evidence type="ECO:0000313" key="2">
    <source>
        <dbReference type="EMBL" id="CAL4765662.1"/>
    </source>
</evidence>
<keyword evidence="3" id="KW-1185">Reference proteome</keyword>
<name>A0A9P1FL03_9DINO</name>
<evidence type="ECO:0000313" key="1">
    <source>
        <dbReference type="EMBL" id="CAI3978350.1"/>
    </source>
</evidence>
<dbReference type="Proteomes" id="UP001152797">
    <property type="component" value="Unassembled WGS sequence"/>
</dbReference>
<protein>
    <submittedName>
        <fullName evidence="1">Uncharacterized protein</fullName>
    </submittedName>
</protein>
<reference evidence="1" key="1">
    <citation type="submission" date="2022-10" db="EMBL/GenBank/DDBJ databases">
        <authorList>
            <person name="Chen Y."/>
            <person name="Dougan E. K."/>
            <person name="Chan C."/>
            <person name="Rhodes N."/>
            <person name="Thang M."/>
        </authorList>
    </citation>
    <scope>NUCLEOTIDE SEQUENCE</scope>
</reference>
<dbReference type="EMBL" id="CAMXCT010000404">
    <property type="protein sequence ID" value="CAI3978350.1"/>
    <property type="molecule type" value="Genomic_DNA"/>
</dbReference>